<organism evidence="1 2">
    <name type="scientific">Devosia honganensis</name>
    <dbReference type="NCBI Taxonomy" id="1610527"/>
    <lineage>
        <taxon>Bacteria</taxon>
        <taxon>Pseudomonadati</taxon>
        <taxon>Pseudomonadota</taxon>
        <taxon>Alphaproteobacteria</taxon>
        <taxon>Hyphomicrobiales</taxon>
        <taxon>Devosiaceae</taxon>
        <taxon>Devosia</taxon>
    </lineage>
</organism>
<proteinExistence type="predicted"/>
<dbReference type="Pfam" id="PF10387">
    <property type="entry name" value="DUF2442"/>
    <property type="match status" value="1"/>
</dbReference>
<dbReference type="Proteomes" id="UP001595613">
    <property type="component" value="Unassembled WGS sequence"/>
</dbReference>
<accession>A0ABV7X1V0</accession>
<dbReference type="RefSeq" id="WP_380096298.1">
    <property type="nucleotide sequence ID" value="NZ_JBHRYD010000005.1"/>
</dbReference>
<name>A0ABV7X1V0_9HYPH</name>
<keyword evidence="2" id="KW-1185">Reference proteome</keyword>
<protein>
    <submittedName>
        <fullName evidence="1">DUF2442 domain-containing protein</fullName>
    </submittedName>
</protein>
<gene>
    <name evidence="1" type="ORF">ACFOOL_07375</name>
</gene>
<evidence type="ECO:0000313" key="1">
    <source>
        <dbReference type="EMBL" id="MFC3704574.1"/>
    </source>
</evidence>
<evidence type="ECO:0000313" key="2">
    <source>
        <dbReference type="Proteomes" id="UP001595613"/>
    </source>
</evidence>
<dbReference type="EMBL" id="JBHRYD010000005">
    <property type="protein sequence ID" value="MFC3704574.1"/>
    <property type="molecule type" value="Genomic_DNA"/>
</dbReference>
<reference evidence="2" key="1">
    <citation type="journal article" date="2019" name="Int. J. Syst. Evol. Microbiol.">
        <title>The Global Catalogue of Microorganisms (GCM) 10K type strain sequencing project: providing services to taxonomists for standard genome sequencing and annotation.</title>
        <authorList>
            <consortium name="The Broad Institute Genomics Platform"/>
            <consortium name="The Broad Institute Genome Sequencing Center for Infectious Disease"/>
            <person name="Wu L."/>
            <person name="Ma J."/>
        </authorList>
    </citation>
    <scope>NUCLEOTIDE SEQUENCE [LARGE SCALE GENOMIC DNA]</scope>
    <source>
        <strain evidence="2">KCTC 42281</strain>
    </source>
</reference>
<dbReference type="Gene3D" id="3.30.2020.40">
    <property type="entry name" value="Uncharacterised protein PF10387, DUF2442"/>
    <property type="match status" value="1"/>
</dbReference>
<sequence>MSTLTLETEPLAVDIAVDDVTLRVSLEDGRELAVPIEWFPRLRNATPEQRANWRLIGVGEGVHWPEIDEDISVLGLLAGHRRRSRAA</sequence>
<comment type="caution">
    <text evidence="1">The sequence shown here is derived from an EMBL/GenBank/DDBJ whole genome shotgun (WGS) entry which is preliminary data.</text>
</comment>
<dbReference type="InterPro" id="IPR018841">
    <property type="entry name" value="DUF2442"/>
</dbReference>